<dbReference type="Proteomes" id="UP000311713">
    <property type="component" value="Unassembled WGS sequence"/>
</dbReference>
<evidence type="ECO:0000313" key="2">
    <source>
        <dbReference type="EMBL" id="TNM34403.1"/>
    </source>
</evidence>
<dbReference type="EMBL" id="VDGT01000001">
    <property type="protein sequence ID" value="TNM34403.1"/>
    <property type="molecule type" value="Genomic_DNA"/>
</dbReference>
<evidence type="ECO:0000256" key="1">
    <source>
        <dbReference type="SAM" id="SignalP"/>
    </source>
</evidence>
<evidence type="ECO:0000313" key="3">
    <source>
        <dbReference type="Proteomes" id="UP000311713"/>
    </source>
</evidence>
<feature type="chain" id="PRO_5022994816" description="Secreted protein" evidence="1">
    <location>
        <begin position="31"/>
        <end position="97"/>
    </location>
</feature>
<keyword evidence="3" id="KW-1185">Reference proteome</keyword>
<comment type="caution">
    <text evidence="2">The sequence shown here is derived from an EMBL/GenBank/DDBJ whole genome shotgun (WGS) entry which is preliminary data.</text>
</comment>
<organism evidence="2 3">
    <name type="scientific">Streptomyces sedi</name>
    <dbReference type="NCBI Taxonomy" id="555059"/>
    <lineage>
        <taxon>Bacteria</taxon>
        <taxon>Bacillati</taxon>
        <taxon>Actinomycetota</taxon>
        <taxon>Actinomycetes</taxon>
        <taxon>Kitasatosporales</taxon>
        <taxon>Streptomycetaceae</taxon>
        <taxon>Streptomyces</taxon>
    </lineage>
</organism>
<evidence type="ECO:0008006" key="4">
    <source>
        <dbReference type="Google" id="ProtNLM"/>
    </source>
</evidence>
<reference evidence="2 3" key="1">
    <citation type="submission" date="2019-06" db="EMBL/GenBank/DDBJ databases">
        <title>Draft genome of Streptomyces sedi sp. JCM16909.</title>
        <authorList>
            <person name="Klykleung N."/>
            <person name="Tanasupawat S."/>
            <person name="Kudo T."/>
            <person name="Yuki M."/>
            <person name="Ohkuma M."/>
        </authorList>
    </citation>
    <scope>NUCLEOTIDE SEQUENCE [LARGE SCALE GENOMIC DNA]</scope>
    <source>
        <strain evidence="2 3">JCM 16909</strain>
    </source>
</reference>
<proteinExistence type="predicted"/>
<accession>A0A5C4VES4</accession>
<protein>
    <recommendedName>
        <fullName evidence="4">Secreted protein</fullName>
    </recommendedName>
</protein>
<keyword evidence="1" id="KW-0732">Signal</keyword>
<feature type="signal peptide" evidence="1">
    <location>
        <begin position="1"/>
        <end position="30"/>
    </location>
</feature>
<name>A0A5C4VES4_9ACTN</name>
<dbReference type="AlphaFoldDB" id="A0A5C4VES4"/>
<dbReference type="RefSeq" id="WP_139640158.1">
    <property type="nucleotide sequence ID" value="NZ_BAAAZS010000047.1"/>
</dbReference>
<gene>
    <name evidence="2" type="ORF">FH715_01605</name>
</gene>
<sequence>MNHRGTLRRLAIAAATAGVLTCASVTAAQAATVPSTEPSTDRNTAAATQESRFVQGKNFCLLSTCHVGGGGEGDDRGGILGIQGLNFCLLSVCEVHG</sequence>